<evidence type="ECO:0000256" key="1">
    <source>
        <dbReference type="ARBA" id="ARBA00022723"/>
    </source>
</evidence>
<keyword evidence="4 5" id="KW-0238">DNA-binding</keyword>
<comment type="caution">
    <text evidence="8">The sequence shown here is derived from an EMBL/GenBank/DDBJ whole genome shotgun (WGS) entry which is preliminary data.</text>
</comment>
<evidence type="ECO:0000259" key="6">
    <source>
        <dbReference type="PROSITE" id="PS50950"/>
    </source>
</evidence>
<evidence type="ECO:0000256" key="4">
    <source>
        <dbReference type="ARBA" id="ARBA00023125"/>
    </source>
</evidence>
<sequence>MSSKCRYCIVCRNNKENLNIGSRANNTLFQFPSSPERRQSWLRNLSLNEDQLKSKSRVCELHFSRSQLVRDRLRKAAIPSIISPVTASFVTAESNKKNEPGNRRCL</sequence>
<keyword evidence="2 5" id="KW-0863">Zinc-finger</keyword>
<dbReference type="InterPro" id="IPR038441">
    <property type="entry name" value="THAP_Znf_sf"/>
</dbReference>
<evidence type="ECO:0000313" key="9">
    <source>
        <dbReference type="Proteomes" id="UP001642540"/>
    </source>
</evidence>
<dbReference type="InterPro" id="IPR006612">
    <property type="entry name" value="THAP_Znf"/>
</dbReference>
<evidence type="ECO:0000256" key="3">
    <source>
        <dbReference type="ARBA" id="ARBA00022833"/>
    </source>
</evidence>
<dbReference type="PANTHER" id="PTHR46927">
    <property type="entry name" value="AGAP005574-PA"/>
    <property type="match status" value="1"/>
</dbReference>
<organism evidence="8 9">
    <name type="scientific">Orchesella dallaii</name>
    <dbReference type="NCBI Taxonomy" id="48710"/>
    <lineage>
        <taxon>Eukaryota</taxon>
        <taxon>Metazoa</taxon>
        <taxon>Ecdysozoa</taxon>
        <taxon>Arthropoda</taxon>
        <taxon>Hexapoda</taxon>
        <taxon>Collembola</taxon>
        <taxon>Entomobryomorpha</taxon>
        <taxon>Entomobryoidea</taxon>
        <taxon>Orchesellidae</taxon>
        <taxon>Orchesellinae</taxon>
        <taxon>Orchesella</taxon>
    </lineage>
</organism>
<evidence type="ECO:0000313" key="8">
    <source>
        <dbReference type="EMBL" id="CAL8140939.1"/>
    </source>
</evidence>
<dbReference type="Gene3D" id="6.20.210.20">
    <property type="entry name" value="THAP domain"/>
    <property type="match status" value="1"/>
</dbReference>
<dbReference type="SMART" id="SM00692">
    <property type="entry name" value="DM3"/>
    <property type="match status" value="1"/>
</dbReference>
<dbReference type="Proteomes" id="UP001642540">
    <property type="component" value="Unassembled WGS sequence"/>
</dbReference>
<dbReference type="SUPFAM" id="SSF57716">
    <property type="entry name" value="Glucocorticoid receptor-like (DNA-binding domain)"/>
    <property type="match status" value="1"/>
</dbReference>
<name>A0ABP1S156_9HEXA</name>
<gene>
    <name evidence="8" type="ORF">ODALV1_LOCUS28498</name>
    <name evidence="7" type="ORF">ODALV1_LOCUS466</name>
</gene>
<keyword evidence="3" id="KW-0862">Zinc</keyword>
<reference evidence="8 9" key="1">
    <citation type="submission" date="2024-08" db="EMBL/GenBank/DDBJ databases">
        <authorList>
            <person name="Cucini C."/>
            <person name="Frati F."/>
        </authorList>
    </citation>
    <scope>NUCLEOTIDE SEQUENCE [LARGE SCALE GENOMIC DNA]</scope>
</reference>
<keyword evidence="9" id="KW-1185">Reference proteome</keyword>
<dbReference type="PANTHER" id="PTHR46927:SF3">
    <property type="entry name" value="THAP-TYPE DOMAIN-CONTAINING PROTEIN"/>
    <property type="match status" value="1"/>
</dbReference>
<dbReference type="SMART" id="SM00980">
    <property type="entry name" value="THAP"/>
    <property type="match status" value="1"/>
</dbReference>
<keyword evidence="1" id="KW-0479">Metal-binding</keyword>
<dbReference type="EMBL" id="CAXLJM020000002">
    <property type="protein sequence ID" value="CAL8068797.1"/>
    <property type="molecule type" value="Genomic_DNA"/>
</dbReference>
<dbReference type="PROSITE" id="PS50950">
    <property type="entry name" value="ZF_THAP"/>
    <property type="match status" value="1"/>
</dbReference>
<dbReference type="Pfam" id="PF05485">
    <property type="entry name" value="THAP"/>
    <property type="match status" value="1"/>
</dbReference>
<dbReference type="InterPro" id="IPR052224">
    <property type="entry name" value="THAP_domain_protein"/>
</dbReference>
<dbReference type="EMBL" id="CAXLJM020000141">
    <property type="protein sequence ID" value="CAL8140939.1"/>
    <property type="molecule type" value="Genomic_DNA"/>
</dbReference>
<evidence type="ECO:0000256" key="5">
    <source>
        <dbReference type="PROSITE-ProRule" id="PRU00309"/>
    </source>
</evidence>
<evidence type="ECO:0000313" key="7">
    <source>
        <dbReference type="EMBL" id="CAL8068797.1"/>
    </source>
</evidence>
<accession>A0ABP1S156</accession>
<feature type="domain" description="THAP-type" evidence="6">
    <location>
        <begin position="1"/>
        <end position="82"/>
    </location>
</feature>
<evidence type="ECO:0000256" key="2">
    <source>
        <dbReference type="ARBA" id="ARBA00022771"/>
    </source>
</evidence>
<proteinExistence type="predicted"/>
<protein>
    <recommendedName>
        <fullName evidence="6">THAP-type domain-containing protein</fullName>
    </recommendedName>
</protein>